<evidence type="ECO:0000256" key="1">
    <source>
        <dbReference type="ARBA" id="ARBA00004141"/>
    </source>
</evidence>
<name>A0ABX0G3A0_9RHOB</name>
<feature type="transmembrane region" description="Helical" evidence="6">
    <location>
        <begin position="127"/>
        <end position="145"/>
    </location>
</feature>
<keyword evidence="5 6" id="KW-0472">Membrane</keyword>
<protein>
    <submittedName>
        <fullName evidence="8">DMT family transporter</fullName>
    </submittedName>
</protein>
<dbReference type="PANTHER" id="PTHR22911">
    <property type="entry name" value="ACYL-MALONYL CONDENSING ENZYME-RELATED"/>
    <property type="match status" value="1"/>
</dbReference>
<dbReference type="InterPro" id="IPR000620">
    <property type="entry name" value="EamA_dom"/>
</dbReference>
<evidence type="ECO:0000256" key="2">
    <source>
        <dbReference type="ARBA" id="ARBA00009853"/>
    </source>
</evidence>
<reference evidence="8 9" key="1">
    <citation type="journal article" date="2022" name="Microorganisms">
        <title>Genome Sequence and Characterization of a Xanthorhodopsin-Containing, Aerobic Anoxygenic Phototrophic Rhodobacter Species, Isolated from Mesophilic Conditions at Yellowstone National Park.</title>
        <authorList>
            <person name="Kyndt J.A."/>
            <person name="Robertson S."/>
            <person name="Shoffstall I.B."/>
            <person name="Ramaley R.F."/>
            <person name="Meyer T.E."/>
        </authorList>
    </citation>
    <scope>NUCLEOTIDE SEQUENCE [LARGE SCALE GENOMIC DNA]</scope>
    <source>
        <strain evidence="8 9">M37P</strain>
    </source>
</reference>
<feature type="transmembrane region" description="Helical" evidence="6">
    <location>
        <begin position="151"/>
        <end position="168"/>
    </location>
</feature>
<feature type="transmembrane region" description="Helical" evidence="6">
    <location>
        <begin position="7"/>
        <end position="22"/>
    </location>
</feature>
<feature type="transmembrane region" description="Helical" evidence="6">
    <location>
        <begin position="98"/>
        <end position="118"/>
    </location>
</feature>
<evidence type="ECO:0000313" key="9">
    <source>
        <dbReference type="Proteomes" id="UP001515660"/>
    </source>
</evidence>
<sequence>MPVSENLRGILLMCASMAAFTINDTFMKSVTLTLPLFQTIGLRGLIAVAGLALLCLATGAFRFRPNRRDAGLILLRSLADVAATVFFLEALLRMPLANLSAILQALPLLITLGAAIVYGDRIGWRRMTAILVGLAGVLIIIRPGTEGFDRWSLLGLASVACVVVRDLSVRPLQGQVPSALVALGAAVAVTLMGWTGTLFQGWQSPDSGEAAKVLGAGLFLIVGYLTSVSAMRHGDVGMVAPFRYTSLLWAIVLGLFVFGDLPDGWTLLGAAIVVGAGLFTLWRERQLRRRPG</sequence>
<organism evidence="8 9">
    <name type="scientific">Rhodobacter calidifons</name>
    <dbReference type="NCBI Taxonomy" id="2715277"/>
    <lineage>
        <taxon>Bacteria</taxon>
        <taxon>Pseudomonadati</taxon>
        <taxon>Pseudomonadota</taxon>
        <taxon>Alphaproteobacteria</taxon>
        <taxon>Rhodobacterales</taxon>
        <taxon>Rhodobacter group</taxon>
        <taxon>Rhodobacter</taxon>
    </lineage>
</organism>
<feature type="transmembrane region" description="Helical" evidence="6">
    <location>
        <begin position="73"/>
        <end position="92"/>
    </location>
</feature>
<feature type="domain" description="EamA" evidence="7">
    <location>
        <begin position="153"/>
        <end position="280"/>
    </location>
</feature>
<dbReference type="PANTHER" id="PTHR22911:SF6">
    <property type="entry name" value="SOLUTE CARRIER FAMILY 35 MEMBER G1"/>
    <property type="match status" value="1"/>
</dbReference>
<comment type="similarity">
    <text evidence="2">Belongs to the drug/metabolite transporter (DMT) superfamily. 10 TMS drug/metabolite exporter (DME) (TC 2.A.7.3) family.</text>
</comment>
<evidence type="ECO:0000259" key="7">
    <source>
        <dbReference type="Pfam" id="PF00892"/>
    </source>
</evidence>
<accession>A0ABX0G3A0</accession>
<dbReference type="Proteomes" id="UP001515660">
    <property type="component" value="Unassembled WGS sequence"/>
</dbReference>
<proteinExistence type="inferred from homology"/>
<comment type="caution">
    <text evidence="8">The sequence shown here is derived from an EMBL/GenBank/DDBJ whole genome shotgun (WGS) entry which is preliminary data.</text>
</comment>
<keyword evidence="9" id="KW-1185">Reference proteome</keyword>
<keyword evidence="4 6" id="KW-1133">Transmembrane helix</keyword>
<evidence type="ECO:0000256" key="4">
    <source>
        <dbReference type="ARBA" id="ARBA00022989"/>
    </source>
</evidence>
<feature type="transmembrane region" description="Helical" evidence="6">
    <location>
        <begin position="265"/>
        <end position="282"/>
    </location>
</feature>
<feature type="transmembrane region" description="Helical" evidence="6">
    <location>
        <begin position="42"/>
        <end position="61"/>
    </location>
</feature>
<feature type="transmembrane region" description="Helical" evidence="6">
    <location>
        <begin position="242"/>
        <end position="259"/>
    </location>
</feature>
<keyword evidence="3 6" id="KW-0812">Transmembrane</keyword>
<evidence type="ECO:0000256" key="5">
    <source>
        <dbReference type="ARBA" id="ARBA00023136"/>
    </source>
</evidence>
<comment type="subcellular location">
    <subcellularLocation>
        <location evidence="1">Membrane</location>
        <topology evidence="1">Multi-pass membrane protein</topology>
    </subcellularLocation>
</comment>
<gene>
    <name evidence="8" type="ORF">G8O29_02395</name>
</gene>
<dbReference type="SUPFAM" id="SSF103481">
    <property type="entry name" value="Multidrug resistance efflux transporter EmrE"/>
    <property type="match status" value="2"/>
</dbReference>
<evidence type="ECO:0000313" key="8">
    <source>
        <dbReference type="EMBL" id="NHB75589.1"/>
    </source>
</evidence>
<feature type="domain" description="EamA" evidence="7">
    <location>
        <begin position="8"/>
        <end position="141"/>
    </location>
</feature>
<feature type="transmembrane region" description="Helical" evidence="6">
    <location>
        <begin position="180"/>
        <end position="199"/>
    </location>
</feature>
<dbReference type="EMBL" id="JAANHS010000001">
    <property type="protein sequence ID" value="NHB75589.1"/>
    <property type="molecule type" value="Genomic_DNA"/>
</dbReference>
<evidence type="ECO:0000256" key="6">
    <source>
        <dbReference type="SAM" id="Phobius"/>
    </source>
</evidence>
<feature type="transmembrane region" description="Helical" evidence="6">
    <location>
        <begin position="211"/>
        <end position="230"/>
    </location>
</feature>
<dbReference type="RefSeq" id="WP_166401608.1">
    <property type="nucleotide sequence ID" value="NZ_JAANHS010000001.1"/>
</dbReference>
<dbReference type="Pfam" id="PF00892">
    <property type="entry name" value="EamA"/>
    <property type="match status" value="2"/>
</dbReference>
<evidence type="ECO:0000256" key="3">
    <source>
        <dbReference type="ARBA" id="ARBA00022692"/>
    </source>
</evidence>
<dbReference type="InterPro" id="IPR037185">
    <property type="entry name" value="EmrE-like"/>
</dbReference>